<proteinExistence type="predicted"/>
<reference evidence="1" key="1">
    <citation type="submission" date="2020-05" db="EMBL/GenBank/DDBJ databases">
        <title>WGS assembly of Panicum virgatum.</title>
        <authorList>
            <person name="Lovell J.T."/>
            <person name="Jenkins J."/>
            <person name="Shu S."/>
            <person name="Juenger T.E."/>
            <person name="Schmutz J."/>
        </authorList>
    </citation>
    <scope>NUCLEOTIDE SEQUENCE</scope>
    <source>
        <strain evidence="1">AP13</strain>
    </source>
</reference>
<accession>A0A8T0PRT7</accession>
<keyword evidence="2" id="KW-1185">Reference proteome</keyword>
<gene>
    <name evidence="1" type="ORF">PVAP13_8KG310133</name>
</gene>
<organism evidence="1 2">
    <name type="scientific">Panicum virgatum</name>
    <name type="common">Blackwell switchgrass</name>
    <dbReference type="NCBI Taxonomy" id="38727"/>
    <lineage>
        <taxon>Eukaryota</taxon>
        <taxon>Viridiplantae</taxon>
        <taxon>Streptophyta</taxon>
        <taxon>Embryophyta</taxon>
        <taxon>Tracheophyta</taxon>
        <taxon>Spermatophyta</taxon>
        <taxon>Magnoliopsida</taxon>
        <taxon>Liliopsida</taxon>
        <taxon>Poales</taxon>
        <taxon>Poaceae</taxon>
        <taxon>PACMAD clade</taxon>
        <taxon>Panicoideae</taxon>
        <taxon>Panicodae</taxon>
        <taxon>Paniceae</taxon>
        <taxon>Panicinae</taxon>
        <taxon>Panicum</taxon>
        <taxon>Panicum sect. Hiantes</taxon>
    </lineage>
</organism>
<protein>
    <submittedName>
        <fullName evidence="1">Uncharacterized protein</fullName>
    </submittedName>
</protein>
<evidence type="ECO:0000313" key="1">
    <source>
        <dbReference type="EMBL" id="KAG2563032.1"/>
    </source>
</evidence>
<dbReference type="AlphaFoldDB" id="A0A8T0PRT7"/>
<evidence type="ECO:0000313" key="2">
    <source>
        <dbReference type="Proteomes" id="UP000823388"/>
    </source>
</evidence>
<comment type="caution">
    <text evidence="1">The sequence shown here is derived from an EMBL/GenBank/DDBJ whole genome shotgun (WGS) entry which is preliminary data.</text>
</comment>
<name>A0A8T0PRT7_PANVG</name>
<sequence length="93" mass="10649">MVVPFLFFFSSSVSTPSNSPSSPYDSVEYSVAAVGRLLSPLSRQPGRPYPLNRRQPLPLPRLIGIDLRTAMVEEDSYLWACLWDRRQPRWHEG</sequence>
<dbReference type="Proteomes" id="UP000823388">
    <property type="component" value="Chromosome 8K"/>
</dbReference>
<dbReference type="EMBL" id="CM029051">
    <property type="protein sequence ID" value="KAG2563032.1"/>
    <property type="molecule type" value="Genomic_DNA"/>
</dbReference>